<proteinExistence type="predicted"/>
<feature type="compositionally biased region" description="Basic and acidic residues" evidence="1">
    <location>
        <begin position="77"/>
        <end position="110"/>
    </location>
</feature>
<feature type="region of interest" description="Disordered" evidence="1">
    <location>
        <begin position="76"/>
        <end position="110"/>
    </location>
</feature>
<keyword evidence="2" id="KW-0472">Membrane</keyword>
<gene>
    <name evidence="3" type="ORF">TSAR_012527</name>
</gene>
<keyword evidence="2" id="KW-1133">Transmembrane helix</keyword>
<sequence length="224" mass="27225">MHYSIIYAILISAIIPAIRGFILDVYGGMVAWDYMNGGRRFNCAQQKKKHQSDKRIPVVDVSHFLQEIKQSYNDLKSYNDERERQRQVEAERQRRQREQEERERQEQIKQQKIEQERVENQKKQEADRLRLEDEKRLQMIREQLGHEEERKRQQLFVLEQEREHERLKQLDTLERIKLVKPMIASQSGAELCFAKTPDDRLDDDAWRDYIFDWKYDHCIIASYV</sequence>
<organism evidence="3 4">
    <name type="scientific">Trichomalopsis sarcophagae</name>
    <dbReference type="NCBI Taxonomy" id="543379"/>
    <lineage>
        <taxon>Eukaryota</taxon>
        <taxon>Metazoa</taxon>
        <taxon>Ecdysozoa</taxon>
        <taxon>Arthropoda</taxon>
        <taxon>Hexapoda</taxon>
        <taxon>Insecta</taxon>
        <taxon>Pterygota</taxon>
        <taxon>Neoptera</taxon>
        <taxon>Endopterygota</taxon>
        <taxon>Hymenoptera</taxon>
        <taxon>Apocrita</taxon>
        <taxon>Proctotrupomorpha</taxon>
        <taxon>Chalcidoidea</taxon>
        <taxon>Pteromalidae</taxon>
        <taxon>Pteromalinae</taxon>
        <taxon>Trichomalopsis</taxon>
    </lineage>
</organism>
<evidence type="ECO:0000313" key="4">
    <source>
        <dbReference type="Proteomes" id="UP000215335"/>
    </source>
</evidence>
<dbReference type="EMBL" id="NNAY01001909">
    <property type="protein sequence ID" value="OXU22590.1"/>
    <property type="molecule type" value="Genomic_DNA"/>
</dbReference>
<dbReference type="AlphaFoldDB" id="A0A232EW54"/>
<keyword evidence="4" id="KW-1185">Reference proteome</keyword>
<dbReference type="Proteomes" id="UP000215335">
    <property type="component" value="Unassembled WGS sequence"/>
</dbReference>
<evidence type="ECO:0000256" key="2">
    <source>
        <dbReference type="SAM" id="Phobius"/>
    </source>
</evidence>
<dbReference type="STRING" id="543379.A0A232EW54"/>
<feature type="transmembrane region" description="Helical" evidence="2">
    <location>
        <begin position="6"/>
        <end position="32"/>
    </location>
</feature>
<keyword evidence="2" id="KW-0812">Transmembrane</keyword>
<reference evidence="3 4" key="1">
    <citation type="journal article" date="2017" name="Curr. Biol.">
        <title>The Evolution of Venom by Co-option of Single-Copy Genes.</title>
        <authorList>
            <person name="Martinson E.O."/>
            <person name="Mrinalini"/>
            <person name="Kelkar Y.D."/>
            <person name="Chang C.H."/>
            <person name="Werren J.H."/>
        </authorList>
    </citation>
    <scope>NUCLEOTIDE SEQUENCE [LARGE SCALE GENOMIC DNA]</scope>
    <source>
        <strain evidence="3 4">Alberta</strain>
        <tissue evidence="3">Whole body</tissue>
    </source>
</reference>
<comment type="caution">
    <text evidence="3">The sequence shown here is derived from an EMBL/GenBank/DDBJ whole genome shotgun (WGS) entry which is preliminary data.</text>
</comment>
<evidence type="ECO:0000313" key="3">
    <source>
        <dbReference type="EMBL" id="OXU22590.1"/>
    </source>
</evidence>
<protein>
    <submittedName>
        <fullName evidence="3">Uncharacterized protein</fullName>
    </submittedName>
</protein>
<name>A0A232EW54_9HYME</name>
<accession>A0A232EW54</accession>
<evidence type="ECO:0000256" key="1">
    <source>
        <dbReference type="SAM" id="MobiDB-lite"/>
    </source>
</evidence>